<protein>
    <recommendedName>
        <fullName evidence="2">DUF6598 domain-containing protein</fullName>
    </recommendedName>
</protein>
<keyword evidence="4" id="KW-1185">Reference proteome</keyword>
<evidence type="ECO:0000259" key="2">
    <source>
        <dbReference type="Pfam" id="PF20241"/>
    </source>
</evidence>
<organism evidence="3 4">
    <name type="scientific">Rhynchospora tenuis</name>
    <dbReference type="NCBI Taxonomy" id="198213"/>
    <lineage>
        <taxon>Eukaryota</taxon>
        <taxon>Viridiplantae</taxon>
        <taxon>Streptophyta</taxon>
        <taxon>Embryophyta</taxon>
        <taxon>Tracheophyta</taxon>
        <taxon>Spermatophyta</taxon>
        <taxon>Magnoliopsida</taxon>
        <taxon>Liliopsida</taxon>
        <taxon>Poales</taxon>
        <taxon>Cyperaceae</taxon>
        <taxon>Cyperoideae</taxon>
        <taxon>Rhynchosporeae</taxon>
        <taxon>Rhynchospora</taxon>
    </lineage>
</organism>
<gene>
    <name evidence="3" type="ORF">LUZ61_017332</name>
</gene>
<evidence type="ECO:0000313" key="4">
    <source>
        <dbReference type="Proteomes" id="UP001210211"/>
    </source>
</evidence>
<dbReference type="EMBL" id="JAMRDG010000002">
    <property type="protein sequence ID" value="KAJ3688168.1"/>
    <property type="molecule type" value="Genomic_DNA"/>
</dbReference>
<dbReference type="InterPro" id="IPR046533">
    <property type="entry name" value="DUF6598"/>
</dbReference>
<comment type="caution">
    <text evidence="3">The sequence shown here is derived from an EMBL/GenBank/DDBJ whole genome shotgun (WGS) entry which is preliminary data.</text>
</comment>
<name>A0AAD5Z791_9POAL</name>
<feature type="region of interest" description="Disordered" evidence="1">
    <location>
        <begin position="1"/>
        <end position="27"/>
    </location>
</feature>
<evidence type="ECO:0000256" key="1">
    <source>
        <dbReference type="SAM" id="MobiDB-lite"/>
    </source>
</evidence>
<accession>A0AAD5Z791</accession>
<dbReference type="AlphaFoldDB" id="A0AAD5Z791"/>
<proteinExistence type="predicted"/>
<feature type="domain" description="DUF6598" evidence="2">
    <location>
        <begin position="38"/>
        <end position="272"/>
    </location>
</feature>
<dbReference type="Pfam" id="PF20241">
    <property type="entry name" value="DUF6598"/>
    <property type="match status" value="1"/>
</dbReference>
<dbReference type="Proteomes" id="UP001210211">
    <property type="component" value="Unassembled WGS sequence"/>
</dbReference>
<evidence type="ECO:0000313" key="3">
    <source>
        <dbReference type="EMBL" id="KAJ3688168.1"/>
    </source>
</evidence>
<sequence length="314" mass="35664">MEDDSRDAVSDDSFPRSPKMRRVGEPGGIRPRFPGYRLMELFSVRFVDYEQVKLEEIYGIIMIDCSTDPYVLFERLPGDPVPVDRDGYVNLTDPDVVHDAYDLTEFHAFLSKLNERAYKSVHLMWSGVQDECLLDCNKLLVKRWDTMIGPIELSFAVFTDSLTAALEVKLLHWKDKGKSEGRITDQIDEIELFGEIASRKKIITDDNAKSYIFKREKEMCAWVRPGEAIPLSRCHTVCPISSSIELDVALYHPSDSNLGGDDLIVNGHVEFAAIQRCGQFVLESDYASIQLKITLSNYSDCQSVLPFFSRTPSV</sequence>
<reference evidence="3 4" key="1">
    <citation type="journal article" date="2022" name="Cell">
        <title>Repeat-based holocentromeres influence genome architecture and karyotype evolution.</title>
        <authorList>
            <person name="Hofstatter P.G."/>
            <person name="Thangavel G."/>
            <person name="Lux T."/>
            <person name="Neumann P."/>
            <person name="Vondrak T."/>
            <person name="Novak P."/>
            <person name="Zhang M."/>
            <person name="Costa L."/>
            <person name="Castellani M."/>
            <person name="Scott A."/>
            <person name="Toegelov H."/>
            <person name="Fuchs J."/>
            <person name="Mata-Sucre Y."/>
            <person name="Dias Y."/>
            <person name="Vanzela A.L.L."/>
            <person name="Huettel B."/>
            <person name="Almeida C.C.S."/>
            <person name="Simkova H."/>
            <person name="Souza G."/>
            <person name="Pedrosa-Harand A."/>
            <person name="Macas J."/>
            <person name="Mayer K.F.X."/>
            <person name="Houben A."/>
            <person name="Marques A."/>
        </authorList>
    </citation>
    <scope>NUCLEOTIDE SEQUENCE [LARGE SCALE GENOMIC DNA]</scope>
    <source>
        <strain evidence="3">RhyTen1mFocal</strain>
    </source>
</reference>